<dbReference type="Pfam" id="PF04773">
    <property type="entry name" value="FecR"/>
    <property type="match status" value="1"/>
</dbReference>
<protein>
    <recommendedName>
        <fullName evidence="1">FecR protein domain-containing protein</fullName>
    </recommendedName>
</protein>
<keyword evidence="2" id="KW-0614">Plasmid</keyword>
<evidence type="ECO:0000313" key="3">
    <source>
        <dbReference type="Proteomes" id="UP000094626"/>
    </source>
</evidence>
<dbReference type="PANTHER" id="PTHR30273:SF2">
    <property type="entry name" value="PROTEIN FECR"/>
    <property type="match status" value="1"/>
</dbReference>
<dbReference type="PIRSF" id="PIRSF018266">
    <property type="entry name" value="FecR"/>
    <property type="match status" value="1"/>
</dbReference>
<sequence length="341" mass="36758">MLGLFAGPRITRRDRTDAHRWVMLMLDEPDVYAQQVADWIERKPARRDVYVGLLKNVDSAARASALMSLSKVQGRRPGPVHRWWNASPMLAALSALVAACAFAWFVSNALGLGTPGVVAAASARTLTTGIGEVRTESLDDGSSIVLDTDSEARVDFTAQHRDIEILRGRARIIVAHDPDRPLKVRAGAVSIEPSGRVFDVSVNEAAGNTVSVAAIEGGLDLRTSEQTSAKGQLLPVRAGQAVIVAGIGEAKPAIVIARASDQQWVTGMRSFDDAAISEVIAEANRYSTVKLELADPSLGSRRIFADIEIRDIEKVAAALAGFLHLEIDSRRAGRLILTKRR</sequence>
<dbReference type="InterPro" id="IPR012373">
    <property type="entry name" value="Ferrdict_sens_TM"/>
</dbReference>
<keyword evidence="3" id="KW-1185">Reference proteome</keyword>
<dbReference type="InterPro" id="IPR006860">
    <property type="entry name" value="FecR"/>
</dbReference>
<reference evidence="3" key="1">
    <citation type="journal article" date="2017" name="J. Biotechnol.">
        <title>Complete genome sequence of Novosphingobium resinovorum SA1, a versatile xenobiotic-degrading bacterium capable of utilizing sulfanilic acid.</title>
        <authorList>
            <person name="Hegedus B."/>
            <person name="Kos P.B."/>
            <person name="Balint B."/>
            <person name="Maroti G."/>
            <person name="Gan H.M."/>
            <person name="Perei K."/>
            <person name="Rakhely G."/>
        </authorList>
    </citation>
    <scope>NUCLEOTIDE SEQUENCE [LARGE SCALE GENOMIC DNA]</scope>
    <source>
        <strain evidence="3">SA1</strain>
    </source>
</reference>
<feature type="domain" description="FecR protein" evidence="1">
    <location>
        <begin position="125"/>
        <end position="217"/>
    </location>
</feature>
<name>A0A1D8AFK1_9SPHN</name>
<proteinExistence type="predicted"/>
<dbReference type="EMBL" id="CP017077">
    <property type="protein sequence ID" value="AOR80880.1"/>
    <property type="molecule type" value="Genomic_DNA"/>
</dbReference>
<dbReference type="Gene3D" id="2.60.120.1440">
    <property type="match status" value="1"/>
</dbReference>
<dbReference type="PANTHER" id="PTHR30273">
    <property type="entry name" value="PERIPLASMIC SIGNAL SENSOR AND SIGMA FACTOR ACTIVATOR FECR-RELATED"/>
    <property type="match status" value="1"/>
</dbReference>
<accession>A0A1D8AFK1</accession>
<geneLocation type="plasmid" evidence="2 3">
    <name>pSA2</name>
</geneLocation>
<dbReference type="RefSeq" id="WP_069710127.1">
    <property type="nucleotide sequence ID" value="NZ_CP017077.1"/>
</dbReference>
<evidence type="ECO:0000259" key="1">
    <source>
        <dbReference type="Pfam" id="PF04773"/>
    </source>
</evidence>
<dbReference type="KEGG" id="nre:BES08_29235"/>
<dbReference type="GO" id="GO:0016989">
    <property type="term" value="F:sigma factor antagonist activity"/>
    <property type="evidence" value="ECO:0007669"/>
    <property type="project" value="TreeGrafter"/>
</dbReference>
<dbReference type="Proteomes" id="UP000094626">
    <property type="component" value="Plasmid pSA2"/>
</dbReference>
<dbReference type="AlphaFoldDB" id="A0A1D8AFK1"/>
<organism evidence="2 3">
    <name type="scientific">Novosphingobium resinovorum</name>
    <dbReference type="NCBI Taxonomy" id="158500"/>
    <lineage>
        <taxon>Bacteria</taxon>
        <taxon>Pseudomonadati</taxon>
        <taxon>Pseudomonadota</taxon>
        <taxon>Alphaproteobacteria</taxon>
        <taxon>Sphingomonadales</taxon>
        <taxon>Sphingomonadaceae</taxon>
        <taxon>Novosphingobium</taxon>
    </lineage>
</organism>
<gene>
    <name evidence="2" type="ORF">BES08_29235</name>
</gene>
<evidence type="ECO:0000313" key="2">
    <source>
        <dbReference type="EMBL" id="AOR80880.1"/>
    </source>
</evidence>
<dbReference type="OrthoDB" id="7492241at2"/>